<dbReference type="PANTHER" id="PTHR34861:SF8">
    <property type="entry name" value="CYCLASE"/>
    <property type="match status" value="1"/>
</dbReference>
<dbReference type="Gene3D" id="3.50.30.50">
    <property type="entry name" value="Putative cyclase"/>
    <property type="match status" value="1"/>
</dbReference>
<keyword evidence="2" id="KW-1185">Reference proteome</keyword>
<dbReference type="Proteomes" id="UP001586593">
    <property type="component" value="Unassembled WGS sequence"/>
</dbReference>
<dbReference type="SUPFAM" id="SSF102198">
    <property type="entry name" value="Putative cyclase"/>
    <property type="match status" value="1"/>
</dbReference>
<proteinExistence type="predicted"/>
<evidence type="ECO:0000313" key="1">
    <source>
        <dbReference type="EMBL" id="KAL1835124.1"/>
    </source>
</evidence>
<protein>
    <recommendedName>
        <fullName evidence="3">Cyclase</fullName>
    </recommendedName>
</protein>
<evidence type="ECO:0008006" key="3">
    <source>
        <dbReference type="Google" id="ProtNLM"/>
    </source>
</evidence>
<organism evidence="1 2">
    <name type="scientific">Phialemonium thermophilum</name>
    <dbReference type="NCBI Taxonomy" id="223376"/>
    <lineage>
        <taxon>Eukaryota</taxon>
        <taxon>Fungi</taxon>
        <taxon>Dikarya</taxon>
        <taxon>Ascomycota</taxon>
        <taxon>Pezizomycotina</taxon>
        <taxon>Sordariomycetes</taxon>
        <taxon>Sordariomycetidae</taxon>
        <taxon>Cephalothecales</taxon>
        <taxon>Cephalothecaceae</taxon>
        <taxon>Phialemonium</taxon>
    </lineage>
</organism>
<dbReference type="EMBL" id="JAZHXJ010003496">
    <property type="protein sequence ID" value="KAL1835124.1"/>
    <property type="molecule type" value="Genomic_DNA"/>
</dbReference>
<name>A0ABR3V022_9PEZI</name>
<evidence type="ECO:0000313" key="2">
    <source>
        <dbReference type="Proteomes" id="UP001586593"/>
    </source>
</evidence>
<reference evidence="1 2" key="1">
    <citation type="journal article" date="2024" name="Commun. Biol.">
        <title>Comparative genomic analysis of thermophilic fungi reveals convergent evolutionary adaptations and gene losses.</title>
        <authorList>
            <person name="Steindorff A.S."/>
            <person name="Aguilar-Pontes M.V."/>
            <person name="Robinson A.J."/>
            <person name="Andreopoulos B."/>
            <person name="LaButti K."/>
            <person name="Kuo A."/>
            <person name="Mondo S."/>
            <person name="Riley R."/>
            <person name="Otillar R."/>
            <person name="Haridas S."/>
            <person name="Lipzen A."/>
            <person name="Grimwood J."/>
            <person name="Schmutz J."/>
            <person name="Clum A."/>
            <person name="Reid I.D."/>
            <person name="Moisan M.C."/>
            <person name="Butler G."/>
            <person name="Nguyen T.T.M."/>
            <person name="Dewar K."/>
            <person name="Conant G."/>
            <person name="Drula E."/>
            <person name="Henrissat B."/>
            <person name="Hansel C."/>
            <person name="Singer S."/>
            <person name="Hutchinson M.I."/>
            <person name="de Vries R.P."/>
            <person name="Natvig D.O."/>
            <person name="Powell A.J."/>
            <person name="Tsang A."/>
            <person name="Grigoriev I.V."/>
        </authorList>
    </citation>
    <scope>NUCLEOTIDE SEQUENCE [LARGE SCALE GENOMIC DNA]</scope>
    <source>
        <strain evidence="1 2">ATCC 24622</strain>
    </source>
</reference>
<dbReference type="PANTHER" id="PTHR34861">
    <property type="match status" value="1"/>
</dbReference>
<gene>
    <name evidence="1" type="ORF">VTK73DRAFT_6202</name>
</gene>
<dbReference type="InterPro" id="IPR037175">
    <property type="entry name" value="KFase_sf"/>
</dbReference>
<sequence length="131" mass="14577">MTREWDERMTDADKLAYAKSTNPRHAGVEGTEDMLRWLWDEGFAAVAGDAISFEVYPPKKAHARTDGSEVPGLFLHEYLIPGWGMPVGELFDLEALSRTCRELGRWDFFVASSPLNMPGGVSSPPNCLAIF</sequence>
<accession>A0ABR3V022</accession>
<comment type="caution">
    <text evidence="1">The sequence shown here is derived from an EMBL/GenBank/DDBJ whole genome shotgun (WGS) entry which is preliminary data.</text>
</comment>